<comment type="caution">
    <text evidence="10">The sequence shown here is derived from an EMBL/GenBank/DDBJ whole genome shotgun (WGS) entry which is preliminary data.</text>
</comment>
<evidence type="ECO:0000256" key="5">
    <source>
        <dbReference type="ARBA" id="ARBA00038063"/>
    </source>
</evidence>
<comment type="function">
    <text evidence="7">Hydrolyzes ribosome-free peptidyl-tRNAs (with 1 or more amino acids incorporated), which drop off the ribosome during protein synthesis, or as a result of ribosome stalling.</text>
</comment>
<feature type="binding site" evidence="7">
    <location>
        <position position="16"/>
    </location>
    <ligand>
        <name>tRNA</name>
        <dbReference type="ChEBI" id="CHEBI:17843"/>
    </ligand>
</feature>
<gene>
    <name evidence="7" type="primary">pth</name>
    <name evidence="10" type="ORF">H5P27_01015</name>
</gene>
<dbReference type="EC" id="3.1.1.29" evidence="1 7"/>
<dbReference type="GO" id="GO:0004045">
    <property type="term" value="F:peptidyl-tRNA hydrolase activity"/>
    <property type="evidence" value="ECO:0007669"/>
    <property type="project" value="UniProtKB-UniRule"/>
</dbReference>
<keyword evidence="4 7" id="KW-0694">RNA-binding</keyword>
<comment type="subcellular location">
    <subcellularLocation>
        <location evidence="7">Cytoplasm</location>
    </subcellularLocation>
</comment>
<dbReference type="InterPro" id="IPR018171">
    <property type="entry name" value="Pept_tRNA_hydro_CS"/>
</dbReference>
<dbReference type="EMBL" id="JACHVC010000001">
    <property type="protein sequence ID" value="MBC2604628.1"/>
    <property type="molecule type" value="Genomic_DNA"/>
</dbReference>
<dbReference type="GO" id="GO:0005737">
    <property type="term" value="C:cytoplasm"/>
    <property type="evidence" value="ECO:0007669"/>
    <property type="project" value="UniProtKB-SubCell"/>
</dbReference>
<dbReference type="InterPro" id="IPR036416">
    <property type="entry name" value="Pept_tRNA_hydro_sf"/>
</dbReference>
<dbReference type="NCBIfam" id="TIGR00447">
    <property type="entry name" value="pth"/>
    <property type="match status" value="1"/>
</dbReference>
<comment type="function">
    <text evidence="7">Catalyzes the release of premature peptidyl moieties from peptidyl-tRNA molecules trapped in stalled 50S ribosomal subunits, and thus maintains levels of free tRNAs and 50S ribosomes.</text>
</comment>
<dbReference type="HAMAP" id="MF_00083">
    <property type="entry name" value="Pept_tRNA_hydro_bact"/>
    <property type="match status" value="1"/>
</dbReference>
<feature type="site" description="Stabilizes the basic form of H active site to accept a proton" evidence="7">
    <location>
        <position position="96"/>
    </location>
</feature>
<dbReference type="PANTHER" id="PTHR17224">
    <property type="entry name" value="PEPTIDYL-TRNA HYDROLASE"/>
    <property type="match status" value="1"/>
</dbReference>
<dbReference type="CDD" id="cd00462">
    <property type="entry name" value="PTH"/>
    <property type="match status" value="1"/>
</dbReference>
<dbReference type="RefSeq" id="WP_185658519.1">
    <property type="nucleotide sequence ID" value="NZ_CAWPOO010000001.1"/>
</dbReference>
<dbReference type="Pfam" id="PF01195">
    <property type="entry name" value="Pept_tRNA_hydro"/>
    <property type="match status" value="1"/>
</dbReference>
<evidence type="ECO:0000256" key="2">
    <source>
        <dbReference type="ARBA" id="ARBA00022555"/>
    </source>
</evidence>
<keyword evidence="11" id="KW-1185">Reference proteome</keyword>
<evidence type="ECO:0000256" key="1">
    <source>
        <dbReference type="ARBA" id="ARBA00013260"/>
    </source>
</evidence>
<comment type="similarity">
    <text evidence="5 7 9">Belongs to the PTH family.</text>
</comment>
<evidence type="ECO:0000313" key="11">
    <source>
        <dbReference type="Proteomes" id="UP000526501"/>
    </source>
</evidence>
<keyword evidence="7" id="KW-0963">Cytoplasm</keyword>
<dbReference type="FunFam" id="3.40.50.1470:FF:000001">
    <property type="entry name" value="Peptidyl-tRNA hydrolase"/>
    <property type="match status" value="1"/>
</dbReference>
<evidence type="ECO:0000256" key="6">
    <source>
        <dbReference type="ARBA" id="ARBA00050038"/>
    </source>
</evidence>
<evidence type="ECO:0000313" key="10">
    <source>
        <dbReference type="EMBL" id="MBC2604628.1"/>
    </source>
</evidence>
<feature type="site" description="Discriminates between blocked and unblocked aminoacyl-tRNA" evidence="7">
    <location>
        <position position="11"/>
    </location>
</feature>
<proteinExistence type="inferred from homology"/>
<keyword evidence="3 7" id="KW-0378">Hydrolase</keyword>
<evidence type="ECO:0000256" key="9">
    <source>
        <dbReference type="RuleBase" id="RU004320"/>
    </source>
</evidence>
<dbReference type="PROSITE" id="PS01195">
    <property type="entry name" value="PEPT_TRNA_HYDROL_1"/>
    <property type="match status" value="1"/>
</dbReference>
<feature type="binding site" evidence="7">
    <location>
        <position position="69"/>
    </location>
    <ligand>
        <name>tRNA</name>
        <dbReference type="ChEBI" id="CHEBI:17843"/>
    </ligand>
</feature>
<reference evidence="10 11" key="1">
    <citation type="submission" date="2020-07" db="EMBL/GenBank/DDBJ databases">
        <authorList>
            <person name="Feng X."/>
        </authorList>
    </citation>
    <scope>NUCLEOTIDE SEQUENCE [LARGE SCALE GENOMIC DNA]</scope>
    <source>
        <strain evidence="10 11">JCM23202</strain>
    </source>
</reference>
<dbReference type="InterPro" id="IPR001328">
    <property type="entry name" value="Pept_tRNA_hydro"/>
</dbReference>
<comment type="catalytic activity">
    <reaction evidence="7 8">
        <text>an N-acyl-L-alpha-aminoacyl-tRNA + H2O = an N-acyl-L-amino acid + a tRNA + H(+)</text>
        <dbReference type="Rhea" id="RHEA:54448"/>
        <dbReference type="Rhea" id="RHEA-COMP:10123"/>
        <dbReference type="Rhea" id="RHEA-COMP:13883"/>
        <dbReference type="ChEBI" id="CHEBI:15377"/>
        <dbReference type="ChEBI" id="CHEBI:15378"/>
        <dbReference type="ChEBI" id="CHEBI:59874"/>
        <dbReference type="ChEBI" id="CHEBI:78442"/>
        <dbReference type="ChEBI" id="CHEBI:138191"/>
        <dbReference type="EC" id="3.1.1.29"/>
    </reaction>
</comment>
<dbReference type="GO" id="GO:0072344">
    <property type="term" value="P:rescue of stalled ribosome"/>
    <property type="evidence" value="ECO:0007669"/>
    <property type="project" value="UniProtKB-UniRule"/>
</dbReference>
<protein>
    <recommendedName>
        <fullName evidence="6 7">Peptidyl-tRNA hydrolase</fullName>
        <shortName evidence="7">Pth</shortName>
        <ecNumber evidence="1 7">3.1.1.29</ecNumber>
    </recommendedName>
</protein>
<dbReference type="AlphaFoldDB" id="A0A7X1B2V1"/>
<name>A0A7X1B2V1_9BACT</name>
<dbReference type="SUPFAM" id="SSF53178">
    <property type="entry name" value="Peptidyl-tRNA hydrolase-like"/>
    <property type="match status" value="1"/>
</dbReference>
<evidence type="ECO:0000256" key="4">
    <source>
        <dbReference type="ARBA" id="ARBA00022884"/>
    </source>
</evidence>
<dbReference type="GO" id="GO:0000049">
    <property type="term" value="F:tRNA binding"/>
    <property type="evidence" value="ECO:0007669"/>
    <property type="project" value="UniProtKB-UniRule"/>
</dbReference>
<dbReference type="GO" id="GO:0006515">
    <property type="term" value="P:protein quality control for misfolded or incompletely synthesized proteins"/>
    <property type="evidence" value="ECO:0007669"/>
    <property type="project" value="UniProtKB-UniRule"/>
</dbReference>
<evidence type="ECO:0000256" key="7">
    <source>
        <dbReference type="HAMAP-Rule" id="MF_00083"/>
    </source>
</evidence>
<comment type="subunit">
    <text evidence="7">Monomer.</text>
</comment>
<sequence>MSYRLIVGLGNPGSEYEATRHNIGFRVVDALALKLGADSWKKDRKFKAELSSVSHPSYGKLILAKPTTFMNQSGVCVQKLCSFHKIPPEEVIVIYDEINLSVGELKLSMAGSAGGHNGLSDILARIAPRFARIRVGIGGKPHKEMPLADYVLGKFSSDDESVISDSLARYVNSIDLLLSHGADLAMNQINRKRKNDDSNSI</sequence>
<feature type="active site" description="Proton acceptor" evidence="7">
    <location>
        <position position="21"/>
    </location>
</feature>
<dbReference type="Gene3D" id="3.40.50.1470">
    <property type="entry name" value="Peptidyl-tRNA hydrolase"/>
    <property type="match status" value="1"/>
</dbReference>
<organism evidence="10 11">
    <name type="scientific">Pelagicoccus albus</name>
    <dbReference type="NCBI Taxonomy" id="415222"/>
    <lineage>
        <taxon>Bacteria</taxon>
        <taxon>Pseudomonadati</taxon>
        <taxon>Verrucomicrobiota</taxon>
        <taxon>Opitutia</taxon>
        <taxon>Puniceicoccales</taxon>
        <taxon>Pelagicoccaceae</taxon>
        <taxon>Pelagicoccus</taxon>
    </lineage>
</organism>
<evidence type="ECO:0000256" key="3">
    <source>
        <dbReference type="ARBA" id="ARBA00022801"/>
    </source>
</evidence>
<accession>A0A7X1B2V1</accession>
<feature type="binding site" evidence="7">
    <location>
        <position position="71"/>
    </location>
    <ligand>
        <name>tRNA</name>
        <dbReference type="ChEBI" id="CHEBI:17843"/>
    </ligand>
</feature>
<evidence type="ECO:0000256" key="8">
    <source>
        <dbReference type="RuleBase" id="RU000673"/>
    </source>
</evidence>
<dbReference type="PANTHER" id="PTHR17224:SF1">
    <property type="entry name" value="PEPTIDYL-TRNA HYDROLASE"/>
    <property type="match status" value="1"/>
</dbReference>
<feature type="binding site" evidence="7">
    <location>
        <position position="117"/>
    </location>
    <ligand>
        <name>tRNA</name>
        <dbReference type="ChEBI" id="CHEBI:17843"/>
    </ligand>
</feature>
<dbReference type="Proteomes" id="UP000526501">
    <property type="component" value="Unassembled WGS sequence"/>
</dbReference>
<keyword evidence="2 7" id="KW-0820">tRNA-binding</keyword>